<dbReference type="InterPro" id="IPR000428">
    <property type="entry name" value="Cu-bd"/>
</dbReference>
<dbReference type="PANTHER" id="PTHR46594">
    <property type="entry name" value="P-TYPE CATION-TRANSPORTING ATPASE"/>
    <property type="match status" value="1"/>
</dbReference>
<sequence>MATQTLDVRGMTCQHCVNAVETSVGAVEGVQQVNVDLDNGKVAVDYDDSKATVENIRDAIEDQGYEVIPQES</sequence>
<dbReference type="EMBL" id="SCWF01000013">
    <property type="protein sequence ID" value="TDM12995.1"/>
    <property type="molecule type" value="Genomic_DNA"/>
</dbReference>
<dbReference type="InterPro" id="IPR017969">
    <property type="entry name" value="Heavy-metal-associated_CS"/>
</dbReference>
<comment type="caution">
    <text evidence="9">The sequence shown here is derived from an EMBL/GenBank/DDBJ whole genome shotgun (WGS) entry which is preliminary data.</text>
</comment>
<keyword evidence="4" id="KW-0479">Metal-binding</keyword>
<dbReference type="InterPro" id="IPR006121">
    <property type="entry name" value="HMA_dom"/>
</dbReference>
<evidence type="ECO:0000256" key="2">
    <source>
        <dbReference type="ARBA" id="ARBA00015313"/>
    </source>
</evidence>
<dbReference type="PANTHER" id="PTHR46594:SF4">
    <property type="entry name" value="P-TYPE CATION-TRANSPORTING ATPASE"/>
    <property type="match status" value="1"/>
</dbReference>
<comment type="subcellular location">
    <subcellularLocation>
        <location evidence="1">Cytoplasm</location>
    </subcellularLocation>
</comment>
<protein>
    <recommendedName>
        <fullName evidence="2">Copper chaperone CopZ</fullName>
    </recommendedName>
</protein>
<evidence type="ECO:0000256" key="6">
    <source>
        <dbReference type="ARBA" id="ARBA00023186"/>
    </source>
</evidence>
<reference evidence="9 10" key="1">
    <citation type="submission" date="2019-01" db="EMBL/GenBank/DDBJ databases">
        <title>Draft genome sequences of the type strains of six Macrococcus species.</title>
        <authorList>
            <person name="Mazhar S."/>
            <person name="Altermann E."/>
            <person name="Hill C."/>
            <person name="Mcauliffe O."/>
        </authorList>
    </citation>
    <scope>NUCLEOTIDE SEQUENCE [LARGE SCALE GENOMIC DNA]</scope>
    <source>
        <strain evidence="9 10">ATCC 51825</strain>
    </source>
</reference>
<organism evidence="9 10">
    <name type="scientific">Macrococcus bovicus</name>
    <dbReference type="NCBI Taxonomy" id="69968"/>
    <lineage>
        <taxon>Bacteria</taxon>
        <taxon>Bacillati</taxon>
        <taxon>Bacillota</taxon>
        <taxon>Bacilli</taxon>
        <taxon>Bacillales</taxon>
        <taxon>Staphylococcaceae</taxon>
        <taxon>Macrococcus</taxon>
    </lineage>
</organism>
<keyword evidence="3" id="KW-0963">Cytoplasm</keyword>
<dbReference type="Gene3D" id="3.30.70.100">
    <property type="match status" value="1"/>
</dbReference>
<dbReference type="GO" id="GO:0005737">
    <property type="term" value="C:cytoplasm"/>
    <property type="evidence" value="ECO:0007669"/>
    <property type="project" value="UniProtKB-SubCell"/>
</dbReference>
<evidence type="ECO:0000256" key="4">
    <source>
        <dbReference type="ARBA" id="ARBA00022723"/>
    </source>
</evidence>
<evidence type="ECO:0000256" key="5">
    <source>
        <dbReference type="ARBA" id="ARBA00023008"/>
    </source>
</evidence>
<accession>A0A4R6BX53</accession>
<dbReference type="InterPro" id="IPR006122">
    <property type="entry name" value="HMA_Cu_ion-bd"/>
</dbReference>
<feature type="domain" description="HMA" evidence="8">
    <location>
        <begin position="2"/>
        <end position="68"/>
    </location>
</feature>
<dbReference type="InterPro" id="IPR049740">
    <property type="entry name" value="CopZ"/>
</dbReference>
<dbReference type="GO" id="GO:0006825">
    <property type="term" value="P:copper ion transport"/>
    <property type="evidence" value="ECO:0007669"/>
    <property type="project" value="InterPro"/>
</dbReference>
<dbReference type="PROSITE" id="PS50846">
    <property type="entry name" value="HMA_2"/>
    <property type="match status" value="1"/>
</dbReference>
<evidence type="ECO:0000313" key="9">
    <source>
        <dbReference type="EMBL" id="TDM12995.1"/>
    </source>
</evidence>
<dbReference type="NCBIfam" id="NF033795">
    <property type="entry name" value="chaper_CopZ_Bs"/>
    <property type="match status" value="1"/>
</dbReference>
<dbReference type="PRINTS" id="PR00944">
    <property type="entry name" value="CUEXPORT"/>
</dbReference>
<dbReference type="NCBIfam" id="TIGR00003">
    <property type="entry name" value="copper ion binding protein"/>
    <property type="match status" value="1"/>
</dbReference>
<dbReference type="RefSeq" id="WP_133452420.1">
    <property type="nucleotide sequence ID" value="NZ_CP128470.1"/>
</dbReference>
<dbReference type="OrthoDB" id="9813965at2"/>
<dbReference type="Pfam" id="PF00403">
    <property type="entry name" value="HMA"/>
    <property type="match status" value="1"/>
</dbReference>
<keyword evidence="6" id="KW-0143">Chaperone</keyword>
<evidence type="ECO:0000256" key="1">
    <source>
        <dbReference type="ARBA" id="ARBA00004496"/>
    </source>
</evidence>
<comment type="function">
    <text evidence="7">Chaperone that serves for the intracellular sequestration and transport of Cu(+). Delivers Cu(+) to the copper-exporting P-type ATPase A (CopA).</text>
</comment>
<keyword evidence="10" id="KW-1185">Reference proteome</keyword>
<evidence type="ECO:0000259" key="8">
    <source>
        <dbReference type="PROSITE" id="PS50846"/>
    </source>
</evidence>
<dbReference type="InterPro" id="IPR036163">
    <property type="entry name" value="HMA_dom_sf"/>
</dbReference>
<dbReference type="GO" id="GO:0005507">
    <property type="term" value="F:copper ion binding"/>
    <property type="evidence" value="ECO:0007669"/>
    <property type="project" value="InterPro"/>
</dbReference>
<evidence type="ECO:0000256" key="3">
    <source>
        <dbReference type="ARBA" id="ARBA00022490"/>
    </source>
</evidence>
<dbReference type="PROSITE" id="PS01047">
    <property type="entry name" value="HMA_1"/>
    <property type="match status" value="1"/>
</dbReference>
<gene>
    <name evidence="9" type="ORF">ERX55_09910</name>
</gene>
<dbReference type="CDD" id="cd00371">
    <property type="entry name" value="HMA"/>
    <property type="match status" value="1"/>
</dbReference>
<evidence type="ECO:0000313" key="10">
    <source>
        <dbReference type="Proteomes" id="UP000294843"/>
    </source>
</evidence>
<proteinExistence type="predicted"/>
<dbReference type="Proteomes" id="UP000294843">
    <property type="component" value="Unassembled WGS sequence"/>
</dbReference>
<name>A0A4R6BX53_9STAP</name>
<dbReference type="FunFam" id="3.30.70.100:FF:000001">
    <property type="entry name" value="ATPase copper transporting beta"/>
    <property type="match status" value="1"/>
</dbReference>
<evidence type="ECO:0000256" key="7">
    <source>
        <dbReference type="ARBA" id="ARBA00025138"/>
    </source>
</evidence>
<dbReference type="AlphaFoldDB" id="A0A4R6BX53"/>
<keyword evidence="5" id="KW-0186">Copper</keyword>
<dbReference type="SUPFAM" id="SSF55008">
    <property type="entry name" value="HMA, heavy metal-associated domain"/>
    <property type="match status" value="1"/>
</dbReference>